<evidence type="ECO:0000313" key="9">
    <source>
        <dbReference type="EMBL" id="EHI57811.1"/>
    </source>
</evidence>
<name>G5ILC3_9FIRM</name>
<dbReference type="InterPro" id="IPR004701">
    <property type="entry name" value="PTS_EIIA_man-typ"/>
</dbReference>
<dbReference type="GO" id="GO:0016301">
    <property type="term" value="F:kinase activity"/>
    <property type="evidence" value="ECO:0007669"/>
    <property type="project" value="UniProtKB-KW"/>
</dbReference>
<comment type="subcellular location">
    <subcellularLocation>
        <location evidence="1">Cytoplasm</location>
    </subcellularLocation>
</comment>
<dbReference type="CDD" id="cd00006">
    <property type="entry name" value="PTS_IIA_man"/>
    <property type="match status" value="1"/>
</dbReference>
<dbReference type="PANTHER" id="PTHR33799:SF1">
    <property type="entry name" value="PTS SYSTEM MANNOSE-SPECIFIC EIIAB COMPONENT-RELATED"/>
    <property type="match status" value="1"/>
</dbReference>
<evidence type="ECO:0000256" key="4">
    <source>
        <dbReference type="ARBA" id="ARBA00022597"/>
    </source>
</evidence>
<dbReference type="InterPro" id="IPR051471">
    <property type="entry name" value="Bacterial_PTS_sugar_comp"/>
</dbReference>
<dbReference type="AlphaFoldDB" id="G5ILC3"/>
<keyword evidence="3" id="KW-0963">Cytoplasm</keyword>
<organism evidence="9 10">
    <name type="scientific">Hungatella hathewayi WAL-18680</name>
    <dbReference type="NCBI Taxonomy" id="742737"/>
    <lineage>
        <taxon>Bacteria</taxon>
        <taxon>Bacillati</taxon>
        <taxon>Bacillota</taxon>
        <taxon>Clostridia</taxon>
        <taxon>Lachnospirales</taxon>
        <taxon>Lachnospiraceae</taxon>
        <taxon>Hungatella</taxon>
    </lineage>
</organism>
<keyword evidence="4" id="KW-0762">Sugar transport</keyword>
<evidence type="ECO:0000256" key="7">
    <source>
        <dbReference type="ARBA" id="ARBA00022777"/>
    </source>
</evidence>
<keyword evidence="2" id="KW-0813">Transport</keyword>
<dbReference type="InterPro" id="IPR033887">
    <property type="entry name" value="PTS_IIA_man"/>
</dbReference>
<accession>G5ILC3</accession>
<evidence type="ECO:0000256" key="2">
    <source>
        <dbReference type="ARBA" id="ARBA00022448"/>
    </source>
</evidence>
<evidence type="ECO:0000256" key="5">
    <source>
        <dbReference type="ARBA" id="ARBA00022679"/>
    </source>
</evidence>
<dbReference type="PATRIC" id="fig|742737.3.peg.4284"/>
<evidence type="ECO:0000259" key="8">
    <source>
        <dbReference type="PROSITE" id="PS51096"/>
    </source>
</evidence>
<dbReference type="PROSITE" id="PS51096">
    <property type="entry name" value="PTS_EIIA_TYPE_4"/>
    <property type="match status" value="1"/>
</dbReference>
<keyword evidence="7" id="KW-0418">Kinase</keyword>
<evidence type="ECO:0000313" key="10">
    <source>
        <dbReference type="Proteomes" id="UP000005384"/>
    </source>
</evidence>
<dbReference type="GO" id="GO:0016020">
    <property type="term" value="C:membrane"/>
    <property type="evidence" value="ECO:0007669"/>
    <property type="project" value="InterPro"/>
</dbReference>
<reference evidence="9 10" key="1">
    <citation type="submission" date="2011-08" db="EMBL/GenBank/DDBJ databases">
        <title>The Genome Sequence of Clostridium hathewayi WAL-18680.</title>
        <authorList>
            <consortium name="The Broad Institute Genome Sequencing Platform"/>
            <person name="Earl A."/>
            <person name="Ward D."/>
            <person name="Feldgarden M."/>
            <person name="Gevers D."/>
            <person name="Finegold S.M."/>
            <person name="Summanen P.H."/>
            <person name="Molitoris D.R."/>
            <person name="Song M."/>
            <person name="Daigneault M."/>
            <person name="Allen-Vercoe E."/>
            <person name="Young S.K."/>
            <person name="Zeng Q."/>
            <person name="Gargeya S."/>
            <person name="Fitzgerald M."/>
            <person name="Haas B."/>
            <person name="Abouelleil A."/>
            <person name="Alvarado L."/>
            <person name="Arachchi H.M."/>
            <person name="Berlin A."/>
            <person name="Brown A."/>
            <person name="Chapman S.B."/>
            <person name="Chen Z."/>
            <person name="Dunbar C."/>
            <person name="Freedman E."/>
            <person name="Gearin G."/>
            <person name="Gellesch M."/>
            <person name="Goldberg J."/>
            <person name="Griggs A."/>
            <person name="Gujja S."/>
            <person name="Heiman D."/>
            <person name="Howarth C."/>
            <person name="Larson L."/>
            <person name="Lui A."/>
            <person name="MacDonald P.J.P."/>
            <person name="Montmayeur A."/>
            <person name="Murphy C."/>
            <person name="Neiman D."/>
            <person name="Pearson M."/>
            <person name="Priest M."/>
            <person name="Roberts A."/>
            <person name="Saif S."/>
            <person name="Shea T."/>
            <person name="Shenoy N."/>
            <person name="Sisk P."/>
            <person name="Stolte C."/>
            <person name="Sykes S."/>
            <person name="Wortman J."/>
            <person name="Nusbaum C."/>
            <person name="Birren B."/>
        </authorList>
    </citation>
    <scope>NUCLEOTIDE SEQUENCE [LARGE SCALE GENOMIC DNA]</scope>
    <source>
        <strain evidence="9 10">WAL-18680</strain>
    </source>
</reference>
<dbReference type="SUPFAM" id="SSF53062">
    <property type="entry name" value="PTS system fructose IIA component-like"/>
    <property type="match status" value="1"/>
</dbReference>
<gene>
    <name evidence="9" type="ORF">HMPREF9473_04301</name>
</gene>
<feature type="domain" description="PTS EIIA type-4" evidence="8">
    <location>
        <begin position="1"/>
        <end position="126"/>
    </location>
</feature>
<protein>
    <recommendedName>
        <fullName evidence="8">PTS EIIA type-4 domain-containing protein</fullName>
    </recommendedName>
</protein>
<keyword evidence="10" id="KW-1185">Reference proteome</keyword>
<comment type="caution">
    <text evidence="9">The sequence shown here is derived from an EMBL/GenBank/DDBJ whole genome shotgun (WGS) entry which is preliminary data.</text>
</comment>
<dbReference type="InterPro" id="IPR036662">
    <property type="entry name" value="PTS_EIIA_man-typ_sf"/>
</dbReference>
<dbReference type="EMBL" id="ADLN01000118">
    <property type="protein sequence ID" value="EHI57811.1"/>
    <property type="molecule type" value="Genomic_DNA"/>
</dbReference>
<keyword evidence="5" id="KW-0808">Transferase</keyword>
<dbReference type="GO" id="GO:0009401">
    <property type="term" value="P:phosphoenolpyruvate-dependent sugar phosphotransferase system"/>
    <property type="evidence" value="ECO:0007669"/>
    <property type="project" value="UniProtKB-KW"/>
</dbReference>
<dbReference type="RefSeq" id="WP_006782290.1">
    <property type="nucleotide sequence ID" value="NZ_CP040506.1"/>
</dbReference>
<proteinExistence type="predicted"/>
<dbReference type="HOGENOM" id="CLU_123235_1_1_9"/>
<evidence type="ECO:0000256" key="1">
    <source>
        <dbReference type="ARBA" id="ARBA00004496"/>
    </source>
</evidence>
<dbReference type="NCBIfam" id="NF040761">
    <property type="entry name" value="AgaF"/>
    <property type="match status" value="1"/>
</dbReference>
<dbReference type="OrthoDB" id="9799827at2"/>
<sequence length="146" mass="15720">MIGIIVTGHGFFATGITSALKLLVGEPEQFEAVDFEPEDSIDMLTDKLKAAVERLKDCEGILLLTDLRGGSPYNVASRLCMSGKEGMEVLAGTNLPMLIEVYMTRGMAADVVALADTALKAGSSQVLRFERAAAFMPDDDDEIEMD</sequence>
<dbReference type="PANTHER" id="PTHR33799">
    <property type="entry name" value="PTS PERMEASE-RELATED-RELATED"/>
    <property type="match status" value="1"/>
</dbReference>
<evidence type="ECO:0000256" key="6">
    <source>
        <dbReference type="ARBA" id="ARBA00022683"/>
    </source>
</evidence>
<evidence type="ECO:0000256" key="3">
    <source>
        <dbReference type="ARBA" id="ARBA00022490"/>
    </source>
</evidence>
<dbReference type="Pfam" id="PF03610">
    <property type="entry name" value="EIIA-man"/>
    <property type="match status" value="1"/>
</dbReference>
<dbReference type="Gene3D" id="3.40.50.510">
    <property type="entry name" value="Phosphotransferase system, mannose-type IIA component"/>
    <property type="match status" value="1"/>
</dbReference>
<keyword evidence="6" id="KW-0598">Phosphotransferase system</keyword>
<dbReference type="Proteomes" id="UP000005384">
    <property type="component" value="Unassembled WGS sequence"/>
</dbReference>
<dbReference type="GO" id="GO:0005737">
    <property type="term" value="C:cytoplasm"/>
    <property type="evidence" value="ECO:0007669"/>
    <property type="project" value="UniProtKB-SubCell"/>
</dbReference>